<dbReference type="SMART" id="SM00336">
    <property type="entry name" value="BBOX"/>
    <property type="match status" value="1"/>
</dbReference>
<proteinExistence type="predicted"/>
<sequence length="458" mass="51971">MASANPAKMFLGELACSVCLDYFKDPVCLDCGHNFCHACITQCWEGLSTNFHCPECRETFSQRNFKPNRQLRNIVEASRKLTLESTKEPEVERVCEKHKRASDVFCQVEEMPICMVCHLSQDHREHTVVPIEETAEDYKVRNHGTVKVLHLRKSFNHPNIFTDNLSVICLLNSKLETEKQKIVSEFQHLSQFLKEQERLLLAQLEELNKEIEKRRDEYVAKLSEELSSFSSLISEMEEKCQLPASEFLQVRQSWALQPSPVTGPCPGAELCPSRSDSLSAANVTLDPDTAHPYLIVSADRKSVRRGDTWQDLPSNPERFDTELCVLGCEGFTSGRHYWEIERKEGEVCIVGVARESVSRKGDIDFNPERGIWAVLCNADRYWALTSPDELSPLSLRQAPRRIRVYLDYEPGQVAFFDAGTGDRIFTFPPASFAGERIRPLFSGPLLFIPLPSPPGPCA</sequence>
<dbReference type="PROSITE" id="PS50119">
    <property type="entry name" value="ZF_BBOX"/>
    <property type="match status" value="1"/>
</dbReference>
<dbReference type="PROSITE" id="PS50188">
    <property type="entry name" value="B302_SPRY"/>
    <property type="match status" value="1"/>
</dbReference>
<dbReference type="Proteomes" id="UP000291020">
    <property type="component" value="Unassembled WGS sequence"/>
</dbReference>
<feature type="coiled-coil region" evidence="5">
    <location>
        <begin position="190"/>
        <end position="239"/>
    </location>
</feature>
<dbReference type="InterPro" id="IPR003879">
    <property type="entry name" value="Butyrophylin_SPRY"/>
</dbReference>
<evidence type="ECO:0000259" key="8">
    <source>
        <dbReference type="PROSITE" id="PS50188"/>
    </source>
</evidence>
<reference evidence="10" key="1">
    <citation type="journal article" date="2017" name="PLoS ONE">
        <title>The Agassiz's desert tortoise genome provides a resource for the conservation of a threatened species.</title>
        <authorList>
            <person name="Tollis M."/>
            <person name="DeNardo D.F."/>
            <person name="Cornelius J.A."/>
            <person name="Dolby G.A."/>
            <person name="Edwards T."/>
            <person name="Henen B.T."/>
            <person name="Karl A.E."/>
            <person name="Murphy R.W."/>
            <person name="Kusumi K."/>
        </authorList>
    </citation>
    <scope>NUCLEOTIDE SEQUENCE [LARGE SCALE GENOMIC DNA]</scope>
</reference>
<dbReference type="AlphaFoldDB" id="A0A452I6K6"/>
<dbReference type="InterPro" id="IPR013083">
    <property type="entry name" value="Znf_RING/FYVE/PHD"/>
</dbReference>
<dbReference type="Pfam" id="PF15227">
    <property type="entry name" value="zf-C3HC4_4"/>
    <property type="match status" value="1"/>
</dbReference>
<reference evidence="9" key="3">
    <citation type="submission" date="2025-09" db="UniProtKB">
        <authorList>
            <consortium name="Ensembl"/>
        </authorList>
    </citation>
    <scope>IDENTIFICATION</scope>
</reference>
<dbReference type="SMART" id="SM00184">
    <property type="entry name" value="RING"/>
    <property type="match status" value="1"/>
</dbReference>
<evidence type="ECO:0000313" key="10">
    <source>
        <dbReference type="Proteomes" id="UP000291020"/>
    </source>
</evidence>
<dbReference type="Ensembl" id="ENSGAGT00000026502.1">
    <property type="protein sequence ID" value="ENSGAGP00000023262.1"/>
    <property type="gene ID" value="ENSGAGG00000017061.1"/>
</dbReference>
<dbReference type="PRINTS" id="PR01407">
    <property type="entry name" value="BUTYPHLNCDUF"/>
</dbReference>
<dbReference type="PANTHER" id="PTHR24103">
    <property type="entry name" value="E3 UBIQUITIN-PROTEIN LIGASE TRIM"/>
    <property type="match status" value="1"/>
</dbReference>
<dbReference type="PROSITE" id="PS50089">
    <property type="entry name" value="ZF_RING_2"/>
    <property type="match status" value="1"/>
</dbReference>
<dbReference type="GO" id="GO:0008270">
    <property type="term" value="F:zinc ion binding"/>
    <property type="evidence" value="ECO:0007669"/>
    <property type="project" value="UniProtKB-KW"/>
</dbReference>
<dbReference type="Pfam" id="PF13765">
    <property type="entry name" value="PRY"/>
    <property type="match status" value="1"/>
</dbReference>
<dbReference type="Pfam" id="PF00643">
    <property type="entry name" value="zf-B_box"/>
    <property type="match status" value="1"/>
</dbReference>
<organism evidence="9 10">
    <name type="scientific">Gopherus agassizii</name>
    <name type="common">Agassiz's desert tortoise</name>
    <dbReference type="NCBI Taxonomy" id="38772"/>
    <lineage>
        <taxon>Eukaryota</taxon>
        <taxon>Metazoa</taxon>
        <taxon>Chordata</taxon>
        <taxon>Craniata</taxon>
        <taxon>Vertebrata</taxon>
        <taxon>Euteleostomi</taxon>
        <taxon>Archelosauria</taxon>
        <taxon>Testudinata</taxon>
        <taxon>Testudines</taxon>
        <taxon>Cryptodira</taxon>
        <taxon>Durocryptodira</taxon>
        <taxon>Testudinoidea</taxon>
        <taxon>Testudinidae</taxon>
        <taxon>Gopherus</taxon>
    </lineage>
</organism>
<dbReference type="SMART" id="SM00449">
    <property type="entry name" value="SPRY"/>
    <property type="match status" value="1"/>
</dbReference>
<dbReference type="InterPro" id="IPR000315">
    <property type="entry name" value="Znf_B-box"/>
</dbReference>
<evidence type="ECO:0000259" key="7">
    <source>
        <dbReference type="PROSITE" id="PS50119"/>
    </source>
</evidence>
<dbReference type="InterPro" id="IPR001870">
    <property type="entry name" value="B30.2/SPRY"/>
</dbReference>
<evidence type="ECO:0000256" key="3">
    <source>
        <dbReference type="ARBA" id="ARBA00022833"/>
    </source>
</evidence>
<dbReference type="SUPFAM" id="SSF57850">
    <property type="entry name" value="RING/U-box"/>
    <property type="match status" value="1"/>
</dbReference>
<dbReference type="SUPFAM" id="SSF49899">
    <property type="entry name" value="Concanavalin A-like lectins/glucanases"/>
    <property type="match status" value="1"/>
</dbReference>
<dbReference type="InterPro" id="IPR006574">
    <property type="entry name" value="PRY"/>
</dbReference>
<dbReference type="InterPro" id="IPR003877">
    <property type="entry name" value="SPRY_dom"/>
</dbReference>
<feature type="domain" description="B30.2/SPRY" evidence="8">
    <location>
        <begin position="263"/>
        <end position="458"/>
    </location>
</feature>
<evidence type="ECO:0000256" key="2">
    <source>
        <dbReference type="ARBA" id="ARBA00022771"/>
    </source>
</evidence>
<dbReference type="PROSITE" id="PS00518">
    <property type="entry name" value="ZF_RING_1"/>
    <property type="match status" value="1"/>
</dbReference>
<dbReference type="InterPro" id="IPR043136">
    <property type="entry name" value="B30.2/SPRY_sf"/>
</dbReference>
<evidence type="ECO:0000259" key="6">
    <source>
        <dbReference type="PROSITE" id="PS50089"/>
    </source>
</evidence>
<keyword evidence="3" id="KW-0862">Zinc</keyword>
<dbReference type="Gene3D" id="2.60.120.920">
    <property type="match status" value="1"/>
</dbReference>
<dbReference type="Gene3D" id="3.30.160.60">
    <property type="entry name" value="Classic Zinc Finger"/>
    <property type="match status" value="1"/>
</dbReference>
<evidence type="ECO:0008006" key="11">
    <source>
        <dbReference type="Google" id="ProtNLM"/>
    </source>
</evidence>
<dbReference type="CDD" id="cd16594">
    <property type="entry name" value="RING-HC_TRIM7-like_C-IV"/>
    <property type="match status" value="1"/>
</dbReference>
<dbReference type="CDD" id="cd12888">
    <property type="entry name" value="SPRY_PRY_TRIM7_like"/>
    <property type="match status" value="1"/>
</dbReference>
<feature type="domain" description="B box-type" evidence="7">
    <location>
        <begin position="90"/>
        <end position="131"/>
    </location>
</feature>
<evidence type="ECO:0000256" key="1">
    <source>
        <dbReference type="ARBA" id="ARBA00022723"/>
    </source>
</evidence>
<reference evidence="9" key="2">
    <citation type="submission" date="2025-08" db="UniProtKB">
        <authorList>
            <consortium name="Ensembl"/>
        </authorList>
    </citation>
    <scope>IDENTIFICATION</scope>
</reference>
<dbReference type="InterPro" id="IPR017907">
    <property type="entry name" value="Znf_RING_CS"/>
</dbReference>
<dbReference type="Gene3D" id="3.30.40.10">
    <property type="entry name" value="Zinc/RING finger domain, C3HC4 (zinc finger)"/>
    <property type="match status" value="1"/>
</dbReference>
<keyword evidence="5" id="KW-0175">Coiled coil</keyword>
<dbReference type="STRING" id="38772.ENSGAGP00000023262"/>
<dbReference type="SMART" id="SM00589">
    <property type="entry name" value="PRY"/>
    <property type="match status" value="1"/>
</dbReference>
<dbReference type="SUPFAM" id="SSF57845">
    <property type="entry name" value="B-box zinc-binding domain"/>
    <property type="match status" value="1"/>
</dbReference>
<accession>A0A452I6K6</accession>
<dbReference type="InterPro" id="IPR050143">
    <property type="entry name" value="TRIM/RBCC"/>
</dbReference>
<name>A0A452I6K6_9SAUR</name>
<evidence type="ECO:0000256" key="5">
    <source>
        <dbReference type="SAM" id="Coils"/>
    </source>
</evidence>
<dbReference type="InterPro" id="IPR001841">
    <property type="entry name" value="Znf_RING"/>
</dbReference>
<evidence type="ECO:0000313" key="9">
    <source>
        <dbReference type="Ensembl" id="ENSGAGP00000023262.1"/>
    </source>
</evidence>
<dbReference type="InterPro" id="IPR013320">
    <property type="entry name" value="ConA-like_dom_sf"/>
</dbReference>
<protein>
    <recommendedName>
        <fullName evidence="11">Zinc finger protein RFP-like</fullName>
    </recommendedName>
</protein>
<dbReference type="Pfam" id="PF00622">
    <property type="entry name" value="SPRY"/>
    <property type="match status" value="1"/>
</dbReference>
<keyword evidence="1" id="KW-0479">Metal-binding</keyword>
<keyword evidence="2 4" id="KW-0863">Zinc-finger</keyword>
<feature type="domain" description="RING-type" evidence="6">
    <location>
        <begin position="16"/>
        <end position="57"/>
    </location>
</feature>
<keyword evidence="10" id="KW-1185">Reference proteome</keyword>
<dbReference type="FunFam" id="2.60.120.920:FF:000004">
    <property type="entry name" value="Butyrophilin subfamily 1 member A1"/>
    <property type="match status" value="1"/>
</dbReference>
<evidence type="ECO:0000256" key="4">
    <source>
        <dbReference type="PROSITE-ProRule" id="PRU00024"/>
    </source>
</evidence>